<dbReference type="PANTHER" id="PTHR22603">
    <property type="entry name" value="CHOLINE/ETHANOALAMINE KINASE"/>
    <property type="match status" value="1"/>
</dbReference>
<dbReference type="Gene3D" id="3.90.1200.10">
    <property type="match status" value="2"/>
</dbReference>
<dbReference type="InterPro" id="IPR011009">
    <property type="entry name" value="Kinase-like_dom_sf"/>
</dbReference>
<feature type="region of interest" description="Disordered" evidence="2">
    <location>
        <begin position="860"/>
        <end position="882"/>
    </location>
</feature>
<feature type="compositionally biased region" description="Basic and acidic residues" evidence="2">
    <location>
        <begin position="736"/>
        <end position="749"/>
    </location>
</feature>
<comment type="similarity">
    <text evidence="1">Belongs to the choline/ethanolamine kinase family.</text>
</comment>
<feature type="region of interest" description="Disordered" evidence="2">
    <location>
        <begin position="511"/>
        <end position="536"/>
    </location>
</feature>
<feature type="compositionally biased region" description="Polar residues" evidence="2">
    <location>
        <begin position="914"/>
        <end position="964"/>
    </location>
</feature>
<reference evidence="3" key="2">
    <citation type="journal article" date="2019" name="IMA Fungus">
        <title>Genome sequencing and comparison of five Tilletia species to identify candidate genes for the detection of regulated species infecting wheat.</title>
        <authorList>
            <person name="Nguyen H.D.T."/>
            <person name="Sultana T."/>
            <person name="Kesanakurti P."/>
            <person name="Hambleton S."/>
        </authorList>
    </citation>
    <scope>NUCLEOTIDE SEQUENCE</scope>
    <source>
        <strain evidence="3">DAOMC 236422</strain>
    </source>
</reference>
<dbReference type="GO" id="GO:0004103">
    <property type="term" value="F:choline kinase activity"/>
    <property type="evidence" value="ECO:0007669"/>
    <property type="project" value="TreeGrafter"/>
</dbReference>
<reference evidence="3" key="1">
    <citation type="submission" date="2016-04" db="EMBL/GenBank/DDBJ databases">
        <authorList>
            <person name="Nguyen H.D."/>
            <person name="Samba Siva P."/>
            <person name="Cullis J."/>
            <person name="Levesque C.A."/>
            <person name="Hambleton S."/>
        </authorList>
    </citation>
    <scope>NUCLEOTIDE SEQUENCE</scope>
    <source>
        <strain evidence="3">DAOMC 236422</strain>
    </source>
</reference>
<name>A0A8X7T670_9BASI</name>
<proteinExistence type="inferred from homology"/>
<evidence type="ECO:0000256" key="1">
    <source>
        <dbReference type="ARBA" id="ARBA00038211"/>
    </source>
</evidence>
<organism evidence="3 4">
    <name type="scientific">Tilletia walkeri</name>
    <dbReference type="NCBI Taxonomy" id="117179"/>
    <lineage>
        <taxon>Eukaryota</taxon>
        <taxon>Fungi</taxon>
        <taxon>Dikarya</taxon>
        <taxon>Basidiomycota</taxon>
        <taxon>Ustilaginomycotina</taxon>
        <taxon>Exobasidiomycetes</taxon>
        <taxon>Tilletiales</taxon>
        <taxon>Tilletiaceae</taxon>
        <taxon>Tilletia</taxon>
    </lineage>
</organism>
<dbReference type="Pfam" id="PF01633">
    <property type="entry name" value="Choline_kinase"/>
    <property type="match status" value="2"/>
</dbReference>
<evidence type="ECO:0000313" key="4">
    <source>
        <dbReference type="Proteomes" id="UP000078113"/>
    </source>
</evidence>
<dbReference type="GO" id="GO:0006646">
    <property type="term" value="P:phosphatidylethanolamine biosynthetic process"/>
    <property type="evidence" value="ECO:0007669"/>
    <property type="project" value="TreeGrafter"/>
</dbReference>
<comment type="caution">
    <text evidence="3">The sequence shown here is derived from an EMBL/GenBank/DDBJ whole genome shotgun (WGS) entry which is preliminary data.</text>
</comment>
<sequence length="1130" mass="120690">MDRASQPRGPPPTSNSGSRQQSLDTNAPQAAGYTFGFGNAHYTAPSPALSASASSYEGSVFGGSEVDTDLHALSLDDLDPDGPAFGSPLQRPHRASLRRDSSRSSTNSSVDETVDARDEEEAHGEAEAAAFDAEDEDEADMHAEGVPAAWGFKLDARTWEAAAYKEAVLDLLSQRLELPGWKSKDVNPALAPLKPELVHLKRISGAMSNAVFFVSYRPKTAKIAAKSAPAASEQAQAPPLPSDVPTPPPTVLLRVYGTGTEVLLSRRAELLILHTLSSLYSIGPHILGTFANGRVEEYFDCVPIGKDGLRALGDRGADSVTSVHGKEGTAQWVARRMRELHEVPLDVMKTVLERGDLQAPGPKGFGRGIENHIMASSHRPRRHKTNASAHRPSMTPALDKTPPGAAQASQGIPHNSTSAPVDTSIAAIAADGARQQAIESHKEGDLGSDYLNIPRPSLATTGAGDSYGYVQSRNNSVASFDSLATSYNSHTSSWSGSEAAVNSLYPSGPTSPWPFTATPDGTSETAGQTSFGSSVDGASTQQAQFMGFTSPKSPFMVAQNSIPPTPLEKRGSISGFDAMQQHQKSPYPGVWRRMKRWSREAGKVIGLVDAFCSTPEGRAAAERALGHPLHELGVRASTWHSRDLGPTKGNLGNALRAIAALDLASFVLQLDWYKDFVRRVERREGQSKRVFAHNDSQYGNLLIKKSAEISTSVASQPSGTKARNGRNGSVDGGEGSGREVARGMPRERSGSIIAPGVGSMTAITPAGAKSRSSSRSRREAPHEALVVIDFEYAAPNPRGFDIANHFQEWSADYHHPTLAWSLTHHAPYPNESERRRWLRAYVEQGRFLRLRVGSSKLPVPEAASSARSPATFAKSPKPIRTNSDIDELEALPPPAMSVPTSLNTAQEVQRAALEQSSGIRPELSRNTSITPPTRMTQSPSTPSSKNMATPLLSRQASASQSPTDVATRGGAGRTIKVANSPALHALYSPSLSPHVGPFAAGAERAGTPGGGLGSSSQNAANEASVALAKLEASIEKEVDRIEREIWLWGPACHAVWGLWGIVFAKEEIEQLLANALDPNAEEAAPESEPEAQEEGEGGDAGNFDYLRYALGRIELFRDETVSMNIQPNST</sequence>
<feature type="region of interest" description="Disordered" evidence="2">
    <location>
        <begin position="1078"/>
        <end position="1102"/>
    </location>
</feature>
<dbReference type="EMBL" id="LWDG02000118">
    <property type="protein sequence ID" value="KAE8268983.1"/>
    <property type="molecule type" value="Genomic_DNA"/>
</dbReference>
<feature type="region of interest" description="Disordered" evidence="2">
    <location>
        <begin position="909"/>
        <end position="971"/>
    </location>
</feature>
<dbReference type="SUPFAM" id="SSF56112">
    <property type="entry name" value="Protein kinase-like (PK-like)"/>
    <property type="match status" value="2"/>
</dbReference>
<dbReference type="Gene3D" id="3.30.200.20">
    <property type="entry name" value="Phosphorylase Kinase, domain 1"/>
    <property type="match status" value="1"/>
</dbReference>
<dbReference type="GO" id="GO:0005737">
    <property type="term" value="C:cytoplasm"/>
    <property type="evidence" value="ECO:0007669"/>
    <property type="project" value="TreeGrafter"/>
</dbReference>
<feature type="region of interest" description="Disordered" evidence="2">
    <location>
        <begin position="377"/>
        <end position="419"/>
    </location>
</feature>
<feature type="compositionally biased region" description="Low complexity" evidence="2">
    <location>
        <begin position="44"/>
        <end position="55"/>
    </location>
</feature>
<feature type="compositionally biased region" description="Polar residues" evidence="2">
    <location>
        <begin position="14"/>
        <end position="28"/>
    </location>
</feature>
<feature type="region of interest" description="Disordered" evidence="2">
    <location>
        <begin position="1"/>
        <end position="140"/>
    </location>
</feature>
<accession>A0A8X7T670</accession>
<dbReference type="Proteomes" id="UP000078113">
    <property type="component" value="Unassembled WGS sequence"/>
</dbReference>
<evidence type="ECO:0000313" key="3">
    <source>
        <dbReference type="EMBL" id="KAE8268983.1"/>
    </source>
</evidence>
<feature type="compositionally biased region" description="Polar residues" evidence="2">
    <location>
        <begin position="712"/>
        <end position="721"/>
    </location>
</feature>
<dbReference type="AlphaFoldDB" id="A0A8X7T670"/>
<feature type="region of interest" description="Disordered" evidence="2">
    <location>
        <begin position="712"/>
        <end position="780"/>
    </location>
</feature>
<protein>
    <recommendedName>
        <fullName evidence="5">Choline kinase</fullName>
    </recommendedName>
</protein>
<dbReference type="PANTHER" id="PTHR22603:SF93">
    <property type="entry name" value="RE24176P"/>
    <property type="match status" value="1"/>
</dbReference>
<gene>
    <name evidence="3" type="ORF">A4X09_0g3369</name>
</gene>
<feature type="compositionally biased region" description="Polar residues" evidence="2">
    <location>
        <begin position="519"/>
        <end position="536"/>
    </location>
</feature>
<dbReference type="GO" id="GO:0004305">
    <property type="term" value="F:ethanolamine kinase activity"/>
    <property type="evidence" value="ECO:0007669"/>
    <property type="project" value="TreeGrafter"/>
</dbReference>
<feature type="compositionally biased region" description="Polar residues" evidence="2">
    <location>
        <begin position="407"/>
        <end position="419"/>
    </location>
</feature>
<evidence type="ECO:0000256" key="2">
    <source>
        <dbReference type="SAM" id="MobiDB-lite"/>
    </source>
</evidence>
<feature type="compositionally biased region" description="Acidic residues" evidence="2">
    <location>
        <begin position="1079"/>
        <end position="1097"/>
    </location>
</feature>
<evidence type="ECO:0008006" key="5">
    <source>
        <dbReference type="Google" id="ProtNLM"/>
    </source>
</evidence>
<keyword evidence="4" id="KW-1185">Reference proteome</keyword>